<evidence type="ECO:0000313" key="2">
    <source>
        <dbReference type="Proteomes" id="UP000814176"/>
    </source>
</evidence>
<evidence type="ECO:0000313" key="1">
    <source>
        <dbReference type="EMBL" id="KAH9831648.1"/>
    </source>
</evidence>
<dbReference type="EMBL" id="JADCUA010000025">
    <property type="protein sequence ID" value="KAH9831648.1"/>
    <property type="molecule type" value="Genomic_DNA"/>
</dbReference>
<gene>
    <name evidence="1" type="ORF">C8Q71DRAFT_781793</name>
</gene>
<protein>
    <submittedName>
        <fullName evidence="1">Uncharacterized protein</fullName>
    </submittedName>
</protein>
<dbReference type="RefSeq" id="XP_047774762.1">
    <property type="nucleotide sequence ID" value="XM_047924893.1"/>
</dbReference>
<organism evidence="1 2">
    <name type="scientific">Rhodofomes roseus</name>
    <dbReference type="NCBI Taxonomy" id="34475"/>
    <lineage>
        <taxon>Eukaryota</taxon>
        <taxon>Fungi</taxon>
        <taxon>Dikarya</taxon>
        <taxon>Basidiomycota</taxon>
        <taxon>Agaricomycotina</taxon>
        <taxon>Agaricomycetes</taxon>
        <taxon>Polyporales</taxon>
        <taxon>Rhodofomes</taxon>
    </lineage>
</organism>
<sequence length="150" mass="16929">MARGHWLGSWASLSCTTPPYHASEPGVRYDFVSHVAFGDVRWPNVSIWIYVLLARRAAISCCIPNVHNGACTYPLVLATKVLGHNQITIFQRSSDAGRRIRTVRPVRRVRCAVSLALLLSARTLAHHRYQNGTYPPSDMYILTWVDQRPT</sequence>
<proteinExistence type="predicted"/>
<dbReference type="Proteomes" id="UP000814176">
    <property type="component" value="Unassembled WGS sequence"/>
</dbReference>
<dbReference type="PROSITE" id="PS51257">
    <property type="entry name" value="PROKAR_LIPOPROTEIN"/>
    <property type="match status" value="1"/>
</dbReference>
<accession>A0ABQ8K417</accession>
<comment type="caution">
    <text evidence="1">The sequence shown here is derived from an EMBL/GenBank/DDBJ whole genome shotgun (WGS) entry which is preliminary data.</text>
</comment>
<keyword evidence="2" id="KW-1185">Reference proteome</keyword>
<reference evidence="1 2" key="1">
    <citation type="journal article" date="2021" name="Environ. Microbiol.">
        <title>Gene family expansions and transcriptome signatures uncover fungal adaptations to wood decay.</title>
        <authorList>
            <person name="Hage H."/>
            <person name="Miyauchi S."/>
            <person name="Viragh M."/>
            <person name="Drula E."/>
            <person name="Min B."/>
            <person name="Chaduli D."/>
            <person name="Navarro D."/>
            <person name="Favel A."/>
            <person name="Norest M."/>
            <person name="Lesage-Meessen L."/>
            <person name="Balint B."/>
            <person name="Merenyi Z."/>
            <person name="de Eugenio L."/>
            <person name="Morin E."/>
            <person name="Martinez A.T."/>
            <person name="Baldrian P."/>
            <person name="Stursova M."/>
            <person name="Martinez M.J."/>
            <person name="Novotny C."/>
            <person name="Magnuson J.K."/>
            <person name="Spatafora J.W."/>
            <person name="Maurice S."/>
            <person name="Pangilinan J."/>
            <person name="Andreopoulos W."/>
            <person name="LaButti K."/>
            <person name="Hundley H."/>
            <person name="Na H."/>
            <person name="Kuo A."/>
            <person name="Barry K."/>
            <person name="Lipzen A."/>
            <person name="Henrissat B."/>
            <person name="Riley R."/>
            <person name="Ahrendt S."/>
            <person name="Nagy L.G."/>
            <person name="Grigoriev I.V."/>
            <person name="Martin F."/>
            <person name="Rosso M.N."/>
        </authorList>
    </citation>
    <scope>NUCLEOTIDE SEQUENCE [LARGE SCALE GENOMIC DNA]</scope>
    <source>
        <strain evidence="1 2">CIRM-BRFM 1785</strain>
    </source>
</reference>
<dbReference type="GeneID" id="72005625"/>
<name>A0ABQ8K417_9APHY</name>